<comment type="caution">
    <text evidence="1">The sequence shown here is derived from an EMBL/GenBank/DDBJ whole genome shotgun (WGS) entry which is preliminary data.</text>
</comment>
<evidence type="ECO:0008006" key="3">
    <source>
        <dbReference type="Google" id="ProtNLM"/>
    </source>
</evidence>
<dbReference type="SUPFAM" id="SSF52833">
    <property type="entry name" value="Thioredoxin-like"/>
    <property type="match status" value="1"/>
</dbReference>
<dbReference type="OrthoDB" id="304286at2157"/>
<dbReference type="EMBL" id="LTAZ01000017">
    <property type="protein sequence ID" value="KYH24001.1"/>
    <property type="molecule type" value="Genomic_DNA"/>
</dbReference>
<name>A0A151A8J9_9EURY</name>
<dbReference type="CDD" id="cd02947">
    <property type="entry name" value="TRX_family"/>
    <property type="match status" value="1"/>
</dbReference>
<dbReference type="Gene3D" id="3.40.30.10">
    <property type="entry name" value="Glutaredoxin"/>
    <property type="match status" value="1"/>
</dbReference>
<evidence type="ECO:0000313" key="2">
    <source>
        <dbReference type="Proteomes" id="UP000075321"/>
    </source>
</evidence>
<gene>
    <name evidence="1" type="ORF">HAPAU_40800</name>
</gene>
<keyword evidence="2" id="KW-1185">Reference proteome</keyword>
<dbReference type="Proteomes" id="UP000075321">
    <property type="component" value="Unassembled WGS sequence"/>
</dbReference>
<evidence type="ECO:0000313" key="1">
    <source>
        <dbReference type="EMBL" id="KYH24001.1"/>
    </source>
</evidence>
<proteinExistence type="predicted"/>
<organism evidence="1 2">
    <name type="scientific">Halalkalicoccus paucihalophilus</name>
    <dbReference type="NCBI Taxonomy" id="1008153"/>
    <lineage>
        <taxon>Archaea</taxon>
        <taxon>Methanobacteriati</taxon>
        <taxon>Methanobacteriota</taxon>
        <taxon>Stenosarchaea group</taxon>
        <taxon>Halobacteria</taxon>
        <taxon>Halobacteriales</taxon>
        <taxon>Halococcaceae</taxon>
        <taxon>Halalkalicoccus</taxon>
    </lineage>
</organism>
<dbReference type="InterPro" id="IPR036249">
    <property type="entry name" value="Thioredoxin-like_sf"/>
</dbReference>
<sequence>MDKGSTSELLFTTGVLTLQNGGITTTDQFESTVEKYSRETRGLLPEELSGIINNRIQEELLVEPFLNLESEDHRSIAELCALYDHLDPAGTAMRSPVDSWLSLLPILYLFRDTETLLEGVPESFIPIPAPHIPHLTVIYSPAIVYIWLDECPPCDKTKTDLESIFTGTHEVMPFAVYGPNHQDFLISEYEVTAGPVLLFMRNGTVETRLYGNQGCRAIKAELAKCKR</sequence>
<dbReference type="PATRIC" id="fig|1008153.3.peg.4372"/>
<reference evidence="1 2" key="1">
    <citation type="submission" date="2016-02" db="EMBL/GenBank/DDBJ databases">
        <title>Genome sequence of Halalkalicoccus paucihalophilus DSM 24557.</title>
        <authorList>
            <person name="Poehlein A."/>
            <person name="Daniel R."/>
        </authorList>
    </citation>
    <scope>NUCLEOTIDE SEQUENCE [LARGE SCALE GENOMIC DNA]</scope>
    <source>
        <strain evidence="1 2">DSM 24557</strain>
    </source>
</reference>
<dbReference type="AlphaFoldDB" id="A0A151A8J9"/>
<accession>A0A151A8J9</accession>
<protein>
    <recommendedName>
        <fullName evidence="3">Thioredoxin domain-containing protein</fullName>
    </recommendedName>
</protein>
<dbReference type="RefSeq" id="WP_157078570.1">
    <property type="nucleotide sequence ID" value="NZ_LTAZ01000017.1"/>
</dbReference>